<dbReference type="Pfam" id="PF00005">
    <property type="entry name" value="ABC_tran"/>
    <property type="match status" value="1"/>
</dbReference>
<protein>
    <submittedName>
        <fullName evidence="1">ABC transporter ATP-binding protein</fullName>
    </submittedName>
</protein>
<comment type="caution">
    <text evidence="1">The sequence shown here is derived from an EMBL/GenBank/DDBJ whole genome shotgun (WGS) entry which is preliminary data.</text>
</comment>
<proteinExistence type="predicted"/>
<reference evidence="1 2" key="1">
    <citation type="submission" date="2014-12" db="EMBL/GenBank/DDBJ databases">
        <title>Partial genome sequence of Streptococcus constellatus KCOM 1650 (= ChDC B144).</title>
        <authorList>
            <person name="Kook J.-K."/>
            <person name="Park S.-N."/>
            <person name="Lim Y.K."/>
            <person name="Jo E."/>
        </authorList>
    </citation>
    <scope>NUCLEOTIDE SEQUENCE [LARGE SCALE GENOMIC DNA]</scope>
    <source>
        <strain evidence="1 2">KCOM 1650</strain>
    </source>
</reference>
<dbReference type="InterPro" id="IPR003439">
    <property type="entry name" value="ABC_transporter-like_ATP-bd"/>
</dbReference>
<dbReference type="PANTHER" id="PTHR42939:SF1">
    <property type="entry name" value="ABC TRANSPORTER ATP-BINDING PROTEIN ALBC-RELATED"/>
    <property type="match status" value="1"/>
</dbReference>
<dbReference type="OrthoDB" id="2242018at2"/>
<dbReference type="GO" id="GO:0005524">
    <property type="term" value="F:ATP binding"/>
    <property type="evidence" value="ECO:0007669"/>
    <property type="project" value="UniProtKB-KW"/>
</dbReference>
<dbReference type="SMART" id="SM00382">
    <property type="entry name" value="AAA"/>
    <property type="match status" value="1"/>
</dbReference>
<gene>
    <name evidence="1" type="ORF">RN79_06390</name>
</gene>
<dbReference type="PANTHER" id="PTHR42939">
    <property type="entry name" value="ABC TRANSPORTER ATP-BINDING PROTEIN ALBC-RELATED"/>
    <property type="match status" value="1"/>
</dbReference>
<evidence type="ECO:0000313" key="1">
    <source>
        <dbReference type="EMBL" id="KIC77825.1"/>
    </source>
</evidence>
<dbReference type="AlphaFoldDB" id="A0A0C1K4A2"/>
<sequence length="202" mass="22497">MTGFSINNLTTTIFQQLTFELTTPGLYGMIGPNGIGKSTLFSLINGEIKGFDGEIQSGKVAYIPSLDIFDKHLSAHDYLTLLSSEEQSTFQKNLARMGGANYFKKKIGKYSLGMKELFAFLYALSIQSDILILDELLDGLDERRRFAAYDLLKEYSPEKIILLTSHNLSEVFKVCDTVFLLSQSSLKALDSSDDAAKFLFSP</sequence>
<accession>A0A0C1K4A2</accession>
<dbReference type="Proteomes" id="UP000031339">
    <property type="component" value="Unassembled WGS sequence"/>
</dbReference>
<dbReference type="InterPro" id="IPR051782">
    <property type="entry name" value="ABC_Transporter_VariousFunc"/>
</dbReference>
<dbReference type="GO" id="GO:0016887">
    <property type="term" value="F:ATP hydrolysis activity"/>
    <property type="evidence" value="ECO:0007669"/>
    <property type="project" value="InterPro"/>
</dbReference>
<dbReference type="SUPFAM" id="SSF52540">
    <property type="entry name" value="P-loop containing nucleoside triphosphate hydrolases"/>
    <property type="match status" value="1"/>
</dbReference>
<dbReference type="EMBL" id="JWIY01000002">
    <property type="protein sequence ID" value="KIC77825.1"/>
    <property type="molecule type" value="Genomic_DNA"/>
</dbReference>
<dbReference type="RefSeq" id="WP_006269431.1">
    <property type="nucleotide sequence ID" value="NZ_CP068213.1"/>
</dbReference>
<organism evidence="1 2">
    <name type="scientific">Streptococcus constellatus</name>
    <dbReference type="NCBI Taxonomy" id="76860"/>
    <lineage>
        <taxon>Bacteria</taxon>
        <taxon>Bacillati</taxon>
        <taxon>Bacillota</taxon>
        <taxon>Bacilli</taxon>
        <taxon>Lactobacillales</taxon>
        <taxon>Streptococcaceae</taxon>
        <taxon>Streptococcus</taxon>
        <taxon>Streptococcus anginosus group</taxon>
    </lineage>
</organism>
<dbReference type="Gene3D" id="3.40.50.300">
    <property type="entry name" value="P-loop containing nucleotide triphosphate hydrolases"/>
    <property type="match status" value="1"/>
</dbReference>
<name>A0A0C1K4A2_STRCV</name>
<keyword evidence="1" id="KW-0547">Nucleotide-binding</keyword>
<dbReference type="PROSITE" id="PS50893">
    <property type="entry name" value="ABC_TRANSPORTER_2"/>
    <property type="match status" value="1"/>
</dbReference>
<dbReference type="InterPro" id="IPR003593">
    <property type="entry name" value="AAA+_ATPase"/>
</dbReference>
<keyword evidence="1" id="KW-0067">ATP-binding</keyword>
<dbReference type="GeneID" id="93848170"/>
<dbReference type="InterPro" id="IPR027417">
    <property type="entry name" value="P-loop_NTPase"/>
</dbReference>
<evidence type="ECO:0000313" key="2">
    <source>
        <dbReference type="Proteomes" id="UP000031339"/>
    </source>
</evidence>